<dbReference type="Proteomes" id="UP000754883">
    <property type="component" value="Unassembled WGS sequence"/>
</dbReference>
<sequence length="349" mass="38705">MAQSLSSHYIITKDGARLSYYSIGNGPGLIILHGSAGYALTHQELALKLSPFYTVYLPSRRCRGLSDPYPESLDRDGPLVEHKDNDDPDQNSHMIRIGERSYRETYRPSFKSSLLEVEVFDLESLIASTGASYLIGVSSGALIVLHSLLSAETLPWINQIQRIILFEPPLICSDVHPSLDVNGIGQYERDLAEKGEVSALVTAMYTVQLGPTWIPRRIMEVLAWIGFTIAGRSGKGPKGPNGEDLGKCTLKDMAHIIRYDFAVVEGMIQDSKNFQALNSRGEKIMLLQGEKTMEYMKEAMSILRKSAPNTTHLDIPGVGHELLVNSDMRGRPKRATTIIKEFFSPHASN</sequence>
<accession>A0A9N9U6B5</accession>
<proteinExistence type="predicted"/>
<dbReference type="AlphaFoldDB" id="A0A9N9U6B5"/>
<reference evidence="2" key="1">
    <citation type="submission" date="2021-10" db="EMBL/GenBank/DDBJ databases">
        <authorList>
            <person name="Piombo E."/>
        </authorList>
    </citation>
    <scope>NUCLEOTIDE SEQUENCE</scope>
</reference>
<evidence type="ECO:0000313" key="2">
    <source>
        <dbReference type="EMBL" id="CAG9976102.1"/>
    </source>
</evidence>
<dbReference type="EMBL" id="CABFNO020001273">
    <property type="protein sequence ID" value="CAG9976102.1"/>
    <property type="molecule type" value="Genomic_DNA"/>
</dbReference>
<gene>
    <name evidence="2" type="ORF">CBYS24578_00014045</name>
</gene>
<name>A0A9N9U6B5_9HYPO</name>
<protein>
    <recommendedName>
        <fullName evidence="4">AB hydrolase-1 domain-containing protein</fullName>
    </recommendedName>
</protein>
<evidence type="ECO:0000256" key="1">
    <source>
        <dbReference type="SAM" id="MobiDB-lite"/>
    </source>
</evidence>
<organism evidence="2 3">
    <name type="scientific">Clonostachys byssicola</name>
    <dbReference type="NCBI Taxonomy" id="160290"/>
    <lineage>
        <taxon>Eukaryota</taxon>
        <taxon>Fungi</taxon>
        <taxon>Dikarya</taxon>
        <taxon>Ascomycota</taxon>
        <taxon>Pezizomycotina</taxon>
        <taxon>Sordariomycetes</taxon>
        <taxon>Hypocreomycetidae</taxon>
        <taxon>Hypocreales</taxon>
        <taxon>Bionectriaceae</taxon>
        <taxon>Clonostachys</taxon>
    </lineage>
</organism>
<dbReference type="InterPro" id="IPR029058">
    <property type="entry name" value="AB_hydrolase_fold"/>
</dbReference>
<dbReference type="SUPFAM" id="SSF53474">
    <property type="entry name" value="alpha/beta-Hydrolases"/>
    <property type="match status" value="1"/>
</dbReference>
<dbReference type="OrthoDB" id="408373at2759"/>
<feature type="compositionally biased region" description="Basic and acidic residues" evidence="1">
    <location>
        <begin position="72"/>
        <end position="85"/>
    </location>
</feature>
<comment type="caution">
    <text evidence="2">The sequence shown here is derived from an EMBL/GenBank/DDBJ whole genome shotgun (WGS) entry which is preliminary data.</text>
</comment>
<feature type="region of interest" description="Disordered" evidence="1">
    <location>
        <begin position="67"/>
        <end position="93"/>
    </location>
</feature>
<evidence type="ECO:0000313" key="3">
    <source>
        <dbReference type="Proteomes" id="UP000754883"/>
    </source>
</evidence>
<evidence type="ECO:0008006" key="4">
    <source>
        <dbReference type="Google" id="ProtNLM"/>
    </source>
</evidence>
<keyword evidence="3" id="KW-1185">Reference proteome</keyword>
<dbReference type="Gene3D" id="3.40.50.1820">
    <property type="entry name" value="alpha/beta hydrolase"/>
    <property type="match status" value="1"/>
</dbReference>